<evidence type="ECO:0000313" key="1">
    <source>
        <dbReference type="EMBL" id="QOR57695.1"/>
    </source>
</evidence>
<evidence type="ECO:0000313" key="2">
    <source>
        <dbReference type="Proteomes" id="UP000594028"/>
    </source>
</evidence>
<dbReference type="RefSeq" id="YP_010113335.1">
    <property type="nucleotide sequence ID" value="NC_055901.1"/>
</dbReference>
<sequence>MAKRILSKSSVSLIKYLLCDTRISDKVFDNSKDKSKYKSISIHEDGTIILGKTPYLFWNQFLACQTKIPFNDFALKVWDALVNLSVGNNSIALEKGLSTEIAKLSQRDGDYDAVVKRLITCYEHVCNNKGDVPSAGGSVKSELEHACVNRVEVPEKIVINVNGMERKVIPFKDSAGDKFIDIEYGVSGVTIH</sequence>
<dbReference type="Proteomes" id="UP000594028">
    <property type="component" value="Segment"/>
</dbReference>
<dbReference type="EMBL" id="MT774408">
    <property type="protein sequence ID" value="QOR57695.1"/>
    <property type="molecule type" value="Genomic_DNA"/>
</dbReference>
<protein>
    <submittedName>
        <fullName evidence="1">Uncharacterized protein</fullName>
    </submittedName>
</protein>
<dbReference type="GeneID" id="65131848"/>
<reference evidence="1 2" key="1">
    <citation type="submission" date="2020-07" db="EMBL/GenBank/DDBJ databases">
        <title>Taxonomic proposal: Crassvirales, a new order of highly abundant and diverse bacterial viruses.</title>
        <authorList>
            <person name="Shkoporov A.N."/>
            <person name="Stockdale S.R."/>
            <person name="Guerin E."/>
            <person name="Ross R.P."/>
            <person name="Hill C."/>
        </authorList>
    </citation>
    <scope>NUCLEOTIDE SEQUENCE [LARGE SCALE GENOMIC DNA]</scope>
</reference>
<keyword evidence="2" id="KW-1185">Reference proteome</keyword>
<dbReference type="KEGG" id="vg:65131848"/>
<proteinExistence type="predicted"/>
<accession>A0A7M1RTD3</accession>
<name>A0A7M1RTD3_9CAUD</name>
<organism evidence="1 2">
    <name type="scientific">uncultured phage cr130_1</name>
    <dbReference type="NCBI Taxonomy" id="2772092"/>
    <lineage>
        <taxon>Viruses</taxon>
        <taxon>Duplodnaviria</taxon>
        <taxon>Heunggongvirae</taxon>
        <taxon>Uroviricota</taxon>
        <taxon>Caudoviricetes</taxon>
        <taxon>Crassvirales</taxon>
        <taxon>Suoliviridae</taxon>
        <taxon>Oafivirinae</taxon>
        <taxon>Chuhaivirus</taxon>
        <taxon>Chuhaivirus simiae</taxon>
    </lineage>
</organism>